<organism evidence="1 3">
    <name type="scientific">Lactococcus lactis subsp. lactis</name>
    <name type="common">Streptococcus lactis</name>
    <dbReference type="NCBI Taxonomy" id="1360"/>
    <lineage>
        <taxon>Bacteria</taxon>
        <taxon>Bacillati</taxon>
        <taxon>Bacillota</taxon>
        <taxon>Bacilli</taxon>
        <taxon>Lactobacillales</taxon>
        <taxon>Streptococcaceae</taxon>
        <taxon>Lactococcus</taxon>
    </lineage>
</organism>
<sequence>MKGHQKMIITTLDALRVIQNNTQATFTFPLYDVLSGNTKIAPKIPTLAAGSETFWLMDQGVAVPKSHYDLVGFMRDLWDDVAAIKMNGKAIAQRAAYGSPMLALDETLFKPDAYDALIEADIVGEKTGREIVVGDLTEEAAASLMRGFIRSQEK</sequence>
<evidence type="ECO:0000313" key="2">
    <source>
        <dbReference type="EMBL" id="KSU26581.1"/>
    </source>
</evidence>
<name>A0A0B8QTE6_LACLL</name>
<reference evidence="4" key="2">
    <citation type="submission" date="2015-10" db="EMBL/GenBank/DDBJ databases">
        <title>Draft Genome Sequences of 11 Lactococcus lactis subspecies cremoris strains.</title>
        <authorList>
            <person name="Wels M."/>
            <person name="Backus L."/>
            <person name="Boekhorst J."/>
            <person name="Dijkstra A."/>
            <person name="Beerthuizen M."/>
            <person name="Kelly W."/>
            <person name="Siezen R."/>
            <person name="Bachmann H."/>
            <person name="Van Hijum S."/>
        </authorList>
    </citation>
    <scope>NUCLEOTIDE SEQUENCE [LARGE SCALE GENOMIC DNA]</scope>
    <source>
        <strain evidence="4">N42</strain>
    </source>
</reference>
<keyword evidence="1" id="KW-0378">Hydrolase</keyword>
<evidence type="ECO:0000313" key="4">
    <source>
        <dbReference type="Proteomes" id="UP000052991"/>
    </source>
</evidence>
<evidence type="ECO:0000313" key="1">
    <source>
        <dbReference type="EMBL" id="GAM80252.1"/>
    </source>
</evidence>
<dbReference type="Proteomes" id="UP000052991">
    <property type="component" value="Unassembled WGS sequence"/>
</dbReference>
<reference evidence="1 3" key="1">
    <citation type="submission" date="2015-01" db="EMBL/GenBank/DDBJ databases">
        <title>Lactococcus lactis subsp.lactis JCM 5805 whole genome shotgun sequence.</title>
        <authorList>
            <person name="Fujii T."/>
            <person name="Tomita Y."/>
            <person name="Ikushima S."/>
            <person name="Fujiwara D."/>
        </authorList>
    </citation>
    <scope>NUCLEOTIDE SEQUENCE [LARGE SCALE GENOMIC DNA]</scope>
    <source>
        <strain evidence="1 3">JCM 5805</strain>
    </source>
</reference>
<dbReference type="EMBL" id="BBSI01000022">
    <property type="protein sequence ID" value="GAM80252.1"/>
    <property type="molecule type" value="Genomic_DNA"/>
</dbReference>
<accession>A0A0B8QTE6</accession>
<protein>
    <submittedName>
        <fullName evidence="1">Predicted membrane-associated, metal-dependent hydrolase</fullName>
    </submittedName>
</protein>
<evidence type="ECO:0000313" key="3">
    <source>
        <dbReference type="Proteomes" id="UP000031847"/>
    </source>
</evidence>
<comment type="caution">
    <text evidence="1">The sequence shown here is derived from an EMBL/GenBank/DDBJ whole genome shotgun (WGS) entry which is preliminary data.</text>
</comment>
<reference evidence="2" key="3">
    <citation type="journal article" date="2017" name="Genome Announc.">
        <title>Draft Genome Sequences of 24 Lactococcus lactis Strains.</title>
        <authorList>
            <person name="Backus L."/>
            <person name="Wels M."/>
            <person name="Boekhorst J."/>
            <person name="Dijkstra A.R."/>
            <person name="Beerthuyzen M."/>
            <person name="Kelly W.J."/>
            <person name="Siezen R.J."/>
            <person name="van Hijum S.A."/>
            <person name="Bachmann H."/>
        </authorList>
    </citation>
    <scope>NUCLEOTIDE SEQUENCE</scope>
    <source>
        <strain evidence="2">N42</strain>
    </source>
</reference>
<dbReference type="GO" id="GO:0016787">
    <property type="term" value="F:hydrolase activity"/>
    <property type="evidence" value="ECO:0007669"/>
    <property type="project" value="UniProtKB-KW"/>
</dbReference>
<dbReference type="PATRIC" id="fig|1360.116.peg.1309"/>
<gene>
    <name evidence="1" type="ORF">JCM5805K_1363</name>
    <name evidence="2" type="ORF">N42_1519</name>
</gene>
<dbReference type="Proteomes" id="UP000031847">
    <property type="component" value="Unassembled WGS sequence"/>
</dbReference>
<proteinExistence type="predicted"/>
<dbReference type="AlphaFoldDB" id="A0A0B8QTE6"/>
<dbReference type="EMBL" id="LKLW01000090">
    <property type="protein sequence ID" value="KSU26581.1"/>
    <property type="molecule type" value="Genomic_DNA"/>
</dbReference>